<keyword evidence="1" id="KW-0472">Membrane</keyword>
<comment type="caution">
    <text evidence="2">The sequence shown here is derived from an EMBL/GenBank/DDBJ whole genome shotgun (WGS) entry which is preliminary data.</text>
</comment>
<protein>
    <submittedName>
        <fullName evidence="2">DUF2254 domain-containing protein</fullName>
    </submittedName>
</protein>
<dbReference type="Proteomes" id="UP001142648">
    <property type="component" value="Unassembled WGS sequence"/>
</dbReference>
<dbReference type="RefSeq" id="WP_259960528.1">
    <property type="nucleotide sequence ID" value="NZ_JAOAMV010000001.1"/>
</dbReference>
<gene>
    <name evidence="2" type="ORF">N0B51_02110</name>
</gene>
<accession>A0A9X2W075</accession>
<feature type="transmembrane region" description="Helical" evidence="1">
    <location>
        <begin position="68"/>
        <end position="91"/>
    </location>
</feature>
<dbReference type="AlphaFoldDB" id="A0A9X2W075"/>
<dbReference type="EMBL" id="JAOAMV010000001">
    <property type="protein sequence ID" value="MCT2557769.1"/>
    <property type="molecule type" value="Genomic_DNA"/>
</dbReference>
<evidence type="ECO:0000313" key="2">
    <source>
        <dbReference type="EMBL" id="MCT2557769.1"/>
    </source>
</evidence>
<sequence length="459" mass="49962">MKTSIYDTLRRSFSEFLAVPFGMVAAFLVAAWGTSAIDAAAGKRGDAWSGWRRFLDSFIGDPDQANQLMSTIATSLVTMSSITFSILLLAVQQSSAALTNQVVDQFMRRRTNQMFFGFFVGASLFVLSCLGLAKKDSVPVLATSLSLILAVVCLLALVALIYTTLDQSRPTAIIGTIHDTTVTARRREADDLEDVRVVDERPDGGYPVRSRQYGYLSRIDFAALRRCADAHPDRTIVIDRSLGAPVCHGQPIARVIGGPPPTETEADSIRAALRVTQRRELQGDPTFGVDQLGNVGWTSISTAKSNPAAGLIAVHALNDLLFRWGDEGLIAVRGNPASRVIYRDTLIDHMACAYEGLMVVASESMQHQSLAEVAKGIARAFPKLPHVMQDKLVRAVEGSLSALGDHVPTDVLCRELERLEEVFRVEGHPRAAAKLQKAWESLARARGDLHSRADRVPGP</sequence>
<feature type="transmembrane region" description="Helical" evidence="1">
    <location>
        <begin position="139"/>
        <end position="162"/>
    </location>
</feature>
<name>A0A9X2W075_9SPHN</name>
<proteinExistence type="predicted"/>
<dbReference type="InterPro" id="IPR018723">
    <property type="entry name" value="DUF2254_membrane"/>
</dbReference>
<feature type="transmembrane region" description="Helical" evidence="1">
    <location>
        <begin position="12"/>
        <end position="33"/>
    </location>
</feature>
<evidence type="ECO:0000256" key="1">
    <source>
        <dbReference type="SAM" id="Phobius"/>
    </source>
</evidence>
<keyword evidence="3" id="KW-1185">Reference proteome</keyword>
<reference evidence="2" key="1">
    <citation type="submission" date="2022-09" db="EMBL/GenBank/DDBJ databases">
        <title>The genome sequence of Tsuneonella sp. YG55.</title>
        <authorList>
            <person name="Liu Y."/>
        </authorList>
    </citation>
    <scope>NUCLEOTIDE SEQUENCE</scope>
    <source>
        <strain evidence="2">YG55</strain>
    </source>
</reference>
<dbReference type="Pfam" id="PF10011">
    <property type="entry name" value="DUF2254"/>
    <property type="match status" value="1"/>
</dbReference>
<organism evidence="2 3">
    <name type="scientific">Tsuneonella litorea</name>
    <dbReference type="NCBI Taxonomy" id="2976475"/>
    <lineage>
        <taxon>Bacteria</taxon>
        <taxon>Pseudomonadati</taxon>
        <taxon>Pseudomonadota</taxon>
        <taxon>Alphaproteobacteria</taxon>
        <taxon>Sphingomonadales</taxon>
        <taxon>Erythrobacteraceae</taxon>
        <taxon>Tsuneonella</taxon>
    </lineage>
</organism>
<keyword evidence="1" id="KW-0812">Transmembrane</keyword>
<evidence type="ECO:0000313" key="3">
    <source>
        <dbReference type="Proteomes" id="UP001142648"/>
    </source>
</evidence>
<keyword evidence="1" id="KW-1133">Transmembrane helix</keyword>
<feature type="transmembrane region" description="Helical" evidence="1">
    <location>
        <begin position="112"/>
        <end position="133"/>
    </location>
</feature>